<evidence type="ECO:0000313" key="12">
    <source>
        <dbReference type="Proteomes" id="UP000235114"/>
    </source>
</evidence>
<evidence type="ECO:0000313" key="9">
    <source>
        <dbReference type="EMBL" id="PLR85965.1"/>
    </source>
</evidence>
<keyword evidence="3" id="KW-1003">Cell membrane</keyword>
<dbReference type="InterPro" id="IPR018076">
    <property type="entry name" value="T2SS_GspF_dom"/>
</dbReference>
<feature type="transmembrane region" description="Helical" evidence="7">
    <location>
        <begin position="153"/>
        <end position="183"/>
    </location>
</feature>
<evidence type="ECO:0000313" key="10">
    <source>
        <dbReference type="EMBL" id="PLS00084.1"/>
    </source>
</evidence>
<feature type="transmembrane region" description="Helical" evidence="7">
    <location>
        <begin position="110"/>
        <end position="133"/>
    </location>
</feature>
<reference evidence="9 11" key="1">
    <citation type="submission" date="2017-11" db="EMBL/GenBank/DDBJ databases">
        <title>Comparitive Functional Genomics of Dry Heat Resistant strains isolated from the Viking Spacecraft.</title>
        <authorList>
            <person name="Seuylemezian A."/>
            <person name="Cooper K."/>
            <person name="Vaishampayan P."/>
        </authorList>
    </citation>
    <scope>NUCLEOTIDE SEQUENCE [LARGE SCALE GENOMIC DNA]</scope>
    <source>
        <strain evidence="9 11">M4.6</strain>
    </source>
</reference>
<dbReference type="AlphaFoldDB" id="A0A2N5GR90"/>
<keyword evidence="5 7" id="KW-1133">Transmembrane helix</keyword>
<evidence type="ECO:0000256" key="4">
    <source>
        <dbReference type="ARBA" id="ARBA00022692"/>
    </source>
</evidence>
<evidence type="ECO:0000259" key="8">
    <source>
        <dbReference type="Pfam" id="PF00482"/>
    </source>
</evidence>
<dbReference type="Proteomes" id="UP000234951">
    <property type="component" value="Unassembled WGS sequence"/>
</dbReference>
<sequence length="343" mass="39740">MKRNSWTVEEQAYFLKRTGELLGRGYPLTEAIESLIFYLPEKKQKQIQNCLAELKEGYPLFQILAGLHFHKDLVGYVFFAEQHGGLAAAFQDASEIMLKRNKDLQRLLKLLYYPAVLIFITIVLFFFVENLLLPKFITLFRSMNLEENFFTQVVYLFGKLLPLFLAGVIIVSASTFLYHFVFFRKKTPLEQKKKLIVLPYVGPLLKMLYSHYFSVQLSYLLSGGLSIFEALHLFEQNSQQPLYKQAGAEIKRKLIGGERLETILASLPIFEKELATIIKHGQENGRLDKELYFYSRFCLERLEALTEKTLKILQPLLYLLIGLLIVSMYLAVLLPMFHLLDGI</sequence>
<dbReference type="PANTHER" id="PTHR30012">
    <property type="entry name" value="GENERAL SECRETION PATHWAY PROTEIN"/>
    <property type="match status" value="1"/>
</dbReference>
<evidence type="ECO:0000313" key="11">
    <source>
        <dbReference type="Proteomes" id="UP000234951"/>
    </source>
</evidence>
<evidence type="ECO:0000256" key="6">
    <source>
        <dbReference type="ARBA" id="ARBA00023136"/>
    </source>
</evidence>
<comment type="subcellular location">
    <subcellularLocation>
        <location evidence="1">Cell membrane</location>
        <topology evidence="1">Multi-pass membrane protein</topology>
    </subcellularLocation>
</comment>
<feature type="domain" description="Type II secretion system protein GspF" evidence="8">
    <location>
        <begin position="14"/>
        <end position="128"/>
    </location>
</feature>
<dbReference type="PRINTS" id="PR00812">
    <property type="entry name" value="BCTERIALGSPF"/>
</dbReference>
<dbReference type="InterPro" id="IPR003004">
    <property type="entry name" value="GspF/PilC"/>
</dbReference>
<protein>
    <submittedName>
        <fullName evidence="9">Competence protein ComG</fullName>
    </submittedName>
</protein>
<feature type="transmembrane region" description="Helical" evidence="7">
    <location>
        <begin position="316"/>
        <end position="340"/>
    </location>
</feature>
<keyword evidence="6 7" id="KW-0472">Membrane</keyword>
<feature type="domain" description="Type II secretion system protein GspF" evidence="8">
    <location>
        <begin position="213"/>
        <end position="335"/>
    </location>
</feature>
<dbReference type="PANTHER" id="PTHR30012:SF0">
    <property type="entry name" value="TYPE II SECRETION SYSTEM PROTEIN F-RELATED"/>
    <property type="match status" value="1"/>
</dbReference>
<dbReference type="Pfam" id="PF00482">
    <property type="entry name" value="T2SSF"/>
    <property type="match status" value="2"/>
</dbReference>
<comment type="similarity">
    <text evidence="2">Belongs to the GSP F family.</text>
</comment>
<evidence type="ECO:0000256" key="5">
    <source>
        <dbReference type="ARBA" id="ARBA00022989"/>
    </source>
</evidence>
<dbReference type="InterPro" id="IPR042094">
    <property type="entry name" value="T2SS_GspF_sf"/>
</dbReference>
<dbReference type="InterPro" id="IPR047692">
    <property type="entry name" value="T4P_ComGB"/>
</dbReference>
<dbReference type="Gene3D" id="1.20.81.30">
    <property type="entry name" value="Type II secretion system (T2SS), domain F"/>
    <property type="match status" value="2"/>
</dbReference>
<reference evidence="10 12" key="2">
    <citation type="submission" date="2017-12" db="EMBL/GenBank/DDBJ databases">
        <title>Comparative Functional Genomics of Dry Heat Resistant strains isolated from the Viking Spacecraft.</title>
        <authorList>
            <person name="Seuylemezian A."/>
            <person name="Cooper K."/>
            <person name="Vaishampayan P."/>
        </authorList>
    </citation>
    <scope>NUCLEOTIDE SEQUENCE [LARGE SCALE GENOMIC DNA]</scope>
    <source>
        <strain evidence="10 12">ATCC 29669</strain>
    </source>
</reference>
<name>A0A2N5GR90_9BACI</name>
<dbReference type="OrthoDB" id="1638902at2"/>
<evidence type="ECO:0000256" key="7">
    <source>
        <dbReference type="SAM" id="Phobius"/>
    </source>
</evidence>
<dbReference type="NCBIfam" id="NF041012">
    <property type="entry name" value="T4P_ComGB"/>
    <property type="match status" value="1"/>
</dbReference>
<evidence type="ECO:0000256" key="3">
    <source>
        <dbReference type="ARBA" id="ARBA00022475"/>
    </source>
</evidence>
<accession>A0A2N5GR90</accession>
<dbReference type="EMBL" id="PGVD01000013">
    <property type="protein sequence ID" value="PLS00084.1"/>
    <property type="molecule type" value="Genomic_DNA"/>
</dbReference>
<dbReference type="RefSeq" id="WP_101575629.1">
    <property type="nucleotide sequence ID" value="NZ_PGVA01000004.1"/>
</dbReference>
<dbReference type="EMBL" id="PGVA01000004">
    <property type="protein sequence ID" value="PLR85965.1"/>
    <property type="molecule type" value="Genomic_DNA"/>
</dbReference>
<organism evidence="9 11">
    <name type="scientific">Bacillus canaveralius</name>
    <dbReference type="NCBI Taxonomy" id="1403243"/>
    <lineage>
        <taxon>Bacteria</taxon>
        <taxon>Bacillati</taxon>
        <taxon>Bacillota</taxon>
        <taxon>Bacilli</taxon>
        <taxon>Bacillales</taxon>
        <taxon>Bacillaceae</taxon>
        <taxon>Bacillus</taxon>
    </lineage>
</organism>
<gene>
    <name evidence="9" type="ORF">CU635_02715</name>
    <name evidence="10" type="ORF">CVD25_04425</name>
</gene>
<keyword evidence="12" id="KW-1185">Reference proteome</keyword>
<dbReference type="GO" id="GO:0005886">
    <property type="term" value="C:plasma membrane"/>
    <property type="evidence" value="ECO:0007669"/>
    <property type="project" value="UniProtKB-SubCell"/>
</dbReference>
<keyword evidence="4 7" id="KW-0812">Transmembrane</keyword>
<evidence type="ECO:0000256" key="1">
    <source>
        <dbReference type="ARBA" id="ARBA00004651"/>
    </source>
</evidence>
<comment type="caution">
    <text evidence="9">The sequence shown here is derived from an EMBL/GenBank/DDBJ whole genome shotgun (WGS) entry which is preliminary data.</text>
</comment>
<dbReference type="Proteomes" id="UP000235114">
    <property type="component" value="Unassembled WGS sequence"/>
</dbReference>
<proteinExistence type="inferred from homology"/>
<evidence type="ECO:0000256" key="2">
    <source>
        <dbReference type="ARBA" id="ARBA00005745"/>
    </source>
</evidence>